<organism evidence="5 6">
    <name type="scientific">Leptospira ognonensis</name>
    <dbReference type="NCBI Taxonomy" id="2484945"/>
    <lineage>
        <taxon>Bacteria</taxon>
        <taxon>Pseudomonadati</taxon>
        <taxon>Spirochaetota</taxon>
        <taxon>Spirochaetia</taxon>
        <taxon>Leptospirales</taxon>
        <taxon>Leptospiraceae</taxon>
        <taxon>Leptospira</taxon>
    </lineage>
</organism>
<evidence type="ECO:0000256" key="2">
    <source>
        <dbReference type="PROSITE-ProRule" id="PRU00169"/>
    </source>
</evidence>
<dbReference type="InterPro" id="IPR011006">
    <property type="entry name" value="CheY-like_superfamily"/>
</dbReference>
<dbReference type="PROSITE" id="PS50112">
    <property type="entry name" value="PAS"/>
    <property type="match status" value="1"/>
</dbReference>
<dbReference type="Pfam" id="PF13188">
    <property type="entry name" value="PAS_8"/>
    <property type="match status" value="1"/>
</dbReference>
<dbReference type="InterPro" id="IPR000014">
    <property type="entry name" value="PAS"/>
</dbReference>
<sequence length="250" mass="28535">MEPSIQKLILLVEDQVIIAMSQMKLLNLEGFEVIHATTGEEAVKIVKSDSRHIDLILMDLDLGSGMDGFDTAKSIQAIRDVPIMFLSSQSEKEIVKKTEQITSYGYILKTAGAIVLIASIKIALNLAESNRRLRESEIKFQKAFKYSPIPISINDISDHNRYIDCNDAFVKSTGYSREEVIGELPVNFNFYPYPEERIKLLEELKEKGDVQNFFHHFQNRAGEITKRSLTLVQIIISEKPYYLVFDIIEN</sequence>
<dbReference type="Proteomes" id="UP000297693">
    <property type="component" value="Unassembled WGS sequence"/>
</dbReference>
<evidence type="ECO:0000313" key="5">
    <source>
        <dbReference type="EMBL" id="TGL59312.1"/>
    </source>
</evidence>
<dbReference type="SUPFAM" id="SSF55785">
    <property type="entry name" value="PYP-like sensor domain (PAS domain)"/>
    <property type="match status" value="1"/>
</dbReference>
<evidence type="ECO:0000259" key="4">
    <source>
        <dbReference type="PROSITE" id="PS50112"/>
    </source>
</evidence>
<dbReference type="PROSITE" id="PS50110">
    <property type="entry name" value="RESPONSE_REGULATORY"/>
    <property type="match status" value="1"/>
</dbReference>
<dbReference type="Pfam" id="PF00072">
    <property type="entry name" value="Response_reg"/>
    <property type="match status" value="1"/>
</dbReference>
<evidence type="ECO:0000313" key="6">
    <source>
        <dbReference type="Proteomes" id="UP000297693"/>
    </source>
</evidence>
<dbReference type="PANTHER" id="PTHR44591:SF3">
    <property type="entry name" value="RESPONSE REGULATORY DOMAIN-CONTAINING PROTEIN"/>
    <property type="match status" value="1"/>
</dbReference>
<proteinExistence type="predicted"/>
<feature type="domain" description="PAS" evidence="4">
    <location>
        <begin position="136"/>
        <end position="206"/>
    </location>
</feature>
<dbReference type="InterPro" id="IPR050595">
    <property type="entry name" value="Bact_response_regulator"/>
</dbReference>
<dbReference type="InterPro" id="IPR001789">
    <property type="entry name" value="Sig_transdc_resp-reg_receiver"/>
</dbReference>
<dbReference type="PANTHER" id="PTHR44591">
    <property type="entry name" value="STRESS RESPONSE REGULATOR PROTEIN 1"/>
    <property type="match status" value="1"/>
</dbReference>
<dbReference type="SMART" id="SM00448">
    <property type="entry name" value="REC"/>
    <property type="match status" value="1"/>
</dbReference>
<dbReference type="AlphaFoldDB" id="A0A4R9K0W1"/>
<dbReference type="OrthoDB" id="9808843at2"/>
<accession>A0A4R9K0W1</accession>
<protein>
    <submittedName>
        <fullName evidence="5">Response regulator</fullName>
    </submittedName>
</protein>
<dbReference type="SUPFAM" id="SSF52172">
    <property type="entry name" value="CheY-like"/>
    <property type="match status" value="1"/>
</dbReference>
<name>A0A4R9K0W1_9LEPT</name>
<comment type="caution">
    <text evidence="5">The sequence shown here is derived from an EMBL/GenBank/DDBJ whole genome shotgun (WGS) entry which is preliminary data.</text>
</comment>
<keyword evidence="6" id="KW-1185">Reference proteome</keyword>
<dbReference type="RefSeq" id="WP_135623501.1">
    <property type="nucleotide sequence ID" value="NZ_RQGD01000024.1"/>
</dbReference>
<evidence type="ECO:0000256" key="1">
    <source>
        <dbReference type="ARBA" id="ARBA00022553"/>
    </source>
</evidence>
<dbReference type="NCBIfam" id="TIGR00229">
    <property type="entry name" value="sensory_box"/>
    <property type="match status" value="1"/>
</dbReference>
<dbReference type="InterPro" id="IPR035965">
    <property type="entry name" value="PAS-like_dom_sf"/>
</dbReference>
<dbReference type="EMBL" id="RQGD01000024">
    <property type="protein sequence ID" value="TGL59312.1"/>
    <property type="molecule type" value="Genomic_DNA"/>
</dbReference>
<dbReference type="Gene3D" id="3.30.450.20">
    <property type="entry name" value="PAS domain"/>
    <property type="match status" value="1"/>
</dbReference>
<gene>
    <name evidence="5" type="ORF">EHQ58_08685</name>
</gene>
<feature type="modified residue" description="4-aspartylphosphate" evidence="2">
    <location>
        <position position="59"/>
    </location>
</feature>
<dbReference type="GO" id="GO:0000160">
    <property type="term" value="P:phosphorelay signal transduction system"/>
    <property type="evidence" value="ECO:0007669"/>
    <property type="project" value="InterPro"/>
</dbReference>
<dbReference type="Gene3D" id="3.40.50.2300">
    <property type="match status" value="1"/>
</dbReference>
<feature type="domain" description="Response regulatory" evidence="3">
    <location>
        <begin position="8"/>
        <end position="124"/>
    </location>
</feature>
<dbReference type="CDD" id="cd00130">
    <property type="entry name" value="PAS"/>
    <property type="match status" value="1"/>
</dbReference>
<keyword evidence="1 2" id="KW-0597">Phosphoprotein</keyword>
<evidence type="ECO:0000259" key="3">
    <source>
        <dbReference type="PROSITE" id="PS50110"/>
    </source>
</evidence>
<reference evidence="5" key="1">
    <citation type="journal article" date="2019" name="PLoS Negl. Trop. Dis.">
        <title>Revisiting the worldwide diversity of Leptospira species in the environment.</title>
        <authorList>
            <person name="Vincent A.T."/>
            <person name="Schiettekatte O."/>
            <person name="Bourhy P."/>
            <person name="Veyrier F.J."/>
            <person name="Picardeau M."/>
        </authorList>
    </citation>
    <scope>NUCLEOTIDE SEQUENCE [LARGE SCALE GENOMIC DNA]</scope>
    <source>
        <strain evidence="5">201702476</strain>
    </source>
</reference>